<dbReference type="SUPFAM" id="SSF51261">
    <property type="entry name" value="Duplicated hybrid motif"/>
    <property type="match status" value="1"/>
</dbReference>
<keyword evidence="4" id="KW-0479">Metal-binding</keyword>
<keyword evidence="5" id="KW-0378">Hydrolase</keyword>
<dbReference type="RefSeq" id="WP_304995538.1">
    <property type="nucleotide sequence ID" value="NZ_CP101717.1"/>
</dbReference>
<dbReference type="Pfam" id="PF19425">
    <property type="entry name" value="Csd3_N2"/>
    <property type="match status" value="1"/>
</dbReference>
<dbReference type="Pfam" id="PF01551">
    <property type="entry name" value="Peptidase_M23"/>
    <property type="match status" value="1"/>
</dbReference>
<dbReference type="CDD" id="cd00118">
    <property type="entry name" value="LysM"/>
    <property type="match status" value="1"/>
</dbReference>
<dbReference type="Pfam" id="PF04225">
    <property type="entry name" value="LysM_OapA"/>
    <property type="match status" value="1"/>
</dbReference>
<dbReference type="GO" id="GO:0030313">
    <property type="term" value="C:cell envelope"/>
    <property type="evidence" value="ECO:0007669"/>
    <property type="project" value="UniProtKB-SubCell"/>
</dbReference>
<evidence type="ECO:0000256" key="1">
    <source>
        <dbReference type="ARBA" id="ARBA00001947"/>
    </source>
</evidence>
<dbReference type="InterPro" id="IPR007340">
    <property type="entry name" value="LysM_Opacity-associatedA"/>
</dbReference>
<gene>
    <name evidence="9" type="ORF">NFC81_00315</name>
</gene>
<evidence type="ECO:0000256" key="6">
    <source>
        <dbReference type="ARBA" id="ARBA00022833"/>
    </source>
</evidence>
<dbReference type="EMBL" id="CP101717">
    <property type="protein sequence ID" value="WLD58252.1"/>
    <property type="molecule type" value="Genomic_DNA"/>
</dbReference>
<evidence type="ECO:0000256" key="2">
    <source>
        <dbReference type="ARBA" id="ARBA00004196"/>
    </source>
</evidence>
<protein>
    <submittedName>
        <fullName evidence="9">Peptidoglycan DD-metalloendopeptidase family protein</fullName>
    </submittedName>
</protein>
<organism evidence="9">
    <name type="scientific">Salinispirillum sp. LH 10-3-1</name>
    <dbReference type="NCBI Taxonomy" id="2952525"/>
    <lineage>
        <taxon>Bacteria</taxon>
        <taxon>Pseudomonadati</taxon>
        <taxon>Pseudomonadota</taxon>
        <taxon>Gammaproteobacteria</taxon>
        <taxon>Oceanospirillales</taxon>
        <taxon>Saccharospirillaceae</taxon>
        <taxon>Salinispirillum</taxon>
    </lineage>
</organism>
<dbReference type="PROSITE" id="PS51782">
    <property type="entry name" value="LYSM"/>
    <property type="match status" value="1"/>
</dbReference>
<evidence type="ECO:0000256" key="4">
    <source>
        <dbReference type="ARBA" id="ARBA00022723"/>
    </source>
</evidence>
<reference evidence="9" key="1">
    <citation type="submission" date="2022-07" db="EMBL/GenBank/DDBJ databases">
        <title>Complete genome sequence of Salinispirillum sp. LH10-3-1 capable of multiple carbohydrate inversion isolated from a soda lake.</title>
        <authorList>
            <person name="Liu J."/>
            <person name="Zhai Y."/>
            <person name="Zhang H."/>
            <person name="Yang H."/>
            <person name="Qu J."/>
            <person name="Li J."/>
        </authorList>
    </citation>
    <scope>NUCLEOTIDE SEQUENCE</scope>
    <source>
        <strain evidence="9">LH 10-3-1</strain>
    </source>
</reference>
<dbReference type="InterPro" id="IPR050570">
    <property type="entry name" value="Cell_wall_metabolism_enzyme"/>
</dbReference>
<feature type="domain" description="LysM" evidence="8">
    <location>
        <begin position="70"/>
        <end position="118"/>
    </location>
</feature>
<dbReference type="GO" id="GO:0004222">
    <property type="term" value="F:metalloendopeptidase activity"/>
    <property type="evidence" value="ECO:0007669"/>
    <property type="project" value="TreeGrafter"/>
</dbReference>
<sequence>MLTKVNTLPVPRLHLVLILFLAVVVAVAAFFTPSSADGTAQPPEDQLAMILAPEALSLQPPLGLPGPTEMRYTVQSGDTLSTIFDRLGLGQTVMYQILGADEAILALDTIRPGQTLWMRFSPENLALEEMELFIHAGNRILYRRVNDTLFEYEELITDGEWHNELVSGEIAGIFYLSAQRAGLSIAETATVTSIFQDRLDFARSIQAGDRFQVVRSVQYVDGEPTGQTRIESARIQRRNQEHSAFLFSDGRYYDSEGQSLARAFMRLPMSRQYRISSSFNPRRVHPVTGRIAPHNGTDFAMPIGTPVLTTGDGVVTRVGNHPFAGRYVEIQHGGQYKTRYLHLDRVLVNRGQTVTRGQRIALSGNTGRSTGPHLHFELHVNGRPVNPMTANIPLAQSVPDEDYPEFLKRVEEQIAQLDGIGVMLAGQHGPPLSQL</sequence>
<dbReference type="InterPro" id="IPR045834">
    <property type="entry name" value="Csd3_N2"/>
</dbReference>
<proteinExistence type="predicted"/>
<dbReference type="GO" id="GO:0006508">
    <property type="term" value="P:proteolysis"/>
    <property type="evidence" value="ECO:0007669"/>
    <property type="project" value="UniProtKB-KW"/>
</dbReference>
<accession>A0AB38YFV2</accession>
<dbReference type="GO" id="GO:0046872">
    <property type="term" value="F:metal ion binding"/>
    <property type="evidence" value="ECO:0007669"/>
    <property type="project" value="UniProtKB-KW"/>
</dbReference>
<evidence type="ECO:0000259" key="8">
    <source>
        <dbReference type="PROSITE" id="PS51782"/>
    </source>
</evidence>
<dbReference type="Gene3D" id="2.70.70.10">
    <property type="entry name" value="Glucose Permease (Domain IIA)"/>
    <property type="match status" value="1"/>
</dbReference>
<evidence type="ECO:0000313" key="9">
    <source>
        <dbReference type="EMBL" id="WLD58252.1"/>
    </source>
</evidence>
<comment type="cofactor">
    <cofactor evidence="1">
        <name>Zn(2+)</name>
        <dbReference type="ChEBI" id="CHEBI:29105"/>
    </cofactor>
</comment>
<dbReference type="InterPro" id="IPR016047">
    <property type="entry name" value="M23ase_b-sheet_dom"/>
</dbReference>
<keyword evidence="7" id="KW-0482">Metalloprotease</keyword>
<dbReference type="PANTHER" id="PTHR21666:SF292">
    <property type="entry name" value="MUREIN DD-ENDOPEPTIDASE MEPM"/>
    <property type="match status" value="1"/>
</dbReference>
<keyword evidence="3" id="KW-0645">Protease</keyword>
<evidence type="ECO:0000256" key="3">
    <source>
        <dbReference type="ARBA" id="ARBA00022670"/>
    </source>
</evidence>
<dbReference type="AlphaFoldDB" id="A0AB38YFV2"/>
<evidence type="ECO:0000256" key="5">
    <source>
        <dbReference type="ARBA" id="ARBA00022801"/>
    </source>
</evidence>
<name>A0AB38YFV2_9GAMM</name>
<dbReference type="GO" id="GO:0042834">
    <property type="term" value="F:peptidoglycan binding"/>
    <property type="evidence" value="ECO:0007669"/>
    <property type="project" value="InterPro"/>
</dbReference>
<dbReference type="InterPro" id="IPR011055">
    <property type="entry name" value="Dup_hybrid_motif"/>
</dbReference>
<comment type="subcellular location">
    <subcellularLocation>
        <location evidence="2">Cell envelope</location>
    </subcellularLocation>
</comment>
<dbReference type="FunFam" id="2.70.70.10:FF:000002">
    <property type="entry name" value="Murein DD-endopeptidase MepM"/>
    <property type="match status" value="1"/>
</dbReference>
<dbReference type="PANTHER" id="PTHR21666">
    <property type="entry name" value="PEPTIDASE-RELATED"/>
    <property type="match status" value="1"/>
</dbReference>
<dbReference type="InterPro" id="IPR018392">
    <property type="entry name" value="LysM"/>
</dbReference>
<keyword evidence="6" id="KW-0862">Zinc</keyword>
<dbReference type="Gene3D" id="3.10.450.350">
    <property type="match status" value="2"/>
</dbReference>
<dbReference type="CDD" id="cd12797">
    <property type="entry name" value="M23_peptidase"/>
    <property type="match status" value="1"/>
</dbReference>
<evidence type="ECO:0000256" key="7">
    <source>
        <dbReference type="ARBA" id="ARBA00023049"/>
    </source>
</evidence>